<feature type="region of interest" description="Disordered" evidence="1">
    <location>
        <begin position="152"/>
        <end position="252"/>
    </location>
</feature>
<evidence type="ECO:0000256" key="1">
    <source>
        <dbReference type="SAM" id="MobiDB-lite"/>
    </source>
</evidence>
<evidence type="ECO:0000313" key="2">
    <source>
        <dbReference type="EMBL" id="EIW83104.1"/>
    </source>
</evidence>
<feature type="compositionally biased region" description="Low complexity" evidence="1">
    <location>
        <begin position="107"/>
        <end position="121"/>
    </location>
</feature>
<feature type="region of interest" description="Disordered" evidence="1">
    <location>
        <begin position="80"/>
        <end position="121"/>
    </location>
</feature>
<dbReference type="AlphaFoldDB" id="A0A5M3MWI6"/>
<dbReference type="OrthoDB" id="3227079at2759"/>
<dbReference type="KEGG" id="cput:CONPUDRAFT_164108"/>
<feature type="compositionally biased region" description="Low complexity" evidence="1">
    <location>
        <begin position="85"/>
        <end position="94"/>
    </location>
</feature>
<comment type="caution">
    <text evidence="2">The sequence shown here is derived from an EMBL/GenBank/DDBJ whole genome shotgun (WGS) entry which is preliminary data.</text>
</comment>
<gene>
    <name evidence="2" type="ORF">CONPUDRAFT_164108</name>
</gene>
<evidence type="ECO:0000313" key="3">
    <source>
        <dbReference type="Proteomes" id="UP000053558"/>
    </source>
</evidence>
<accession>A0A5M3MWI6</accession>
<dbReference type="EMBL" id="JH711576">
    <property type="protein sequence ID" value="EIW83104.1"/>
    <property type="molecule type" value="Genomic_DNA"/>
</dbReference>
<dbReference type="GeneID" id="19205056"/>
<reference evidence="3" key="1">
    <citation type="journal article" date="2012" name="Science">
        <title>The Paleozoic origin of enzymatic lignin decomposition reconstructed from 31 fungal genomes.</title>
        <authorList>
            <person name="Floudas D."/>
            <person name="Binder M."/>
            <person name="Riley R."/>
            <person name="Barry K."/>
            <person name="Blanchette R.A."/>
            <person name="Henrissat B."/>
            <person name="Martinez A.T."/>
            <person name="Otillar R."/>
            <person name="Spatafora J.W."/>
            <person name="Yadav J.S."/>
            <person name="Aerts A."/>
            <person name="Benoit I."/>
            <person name="Boyd A."/>
            <person name="Carlson A."/>
            <person name="Copeland A."/>
            <person name="Coutinho P.M."/>
            <person name="de Vries R.P."/>
            <person name="Ferreira P."/>
            <person name="Findley K."/>
            <person name="Foster B."/>
            <person name="Gaskell J."/>
            <person name="Glotzer D."/>
            <person name="Gorecki P."/>
            <person name="Heitman J."/>
            <person name="Hesse C."/>
            <person name="Hori C."/>
            <person name="Igarashi K."/>
            <person name="Jurgens J.A."/>
            <person name="Kallen N."/>
            <person name="Kersten P."/>
            <person name="Kohler A."/>
            <person name="Kuees U."/>
            <person name="Kumar T.K.A."/>
            <person name="Kuo A."/>
            <person name="LaButti K."/>
            <person name="Larrondo L.F."/>
            <person name="Lindquist E."/>
            <person name="Ling A."/>
            <person name="Lombard V."/>
            <person name="Lucas S."/>
            <person name="Lundell T."/>
            <person name="Martin R."/>
            <person name="McLaughlin D.J."/>
            <person name="Morgenstern I."/>
            <person name="Morin E."/>
            <person name="Murat C."/>
            <person name="Nagy L.G."/>
            <person name="Nolan M."/>
            <person name="Ohm R.A."/>
            <person name="Patyshakuliyeva A."/>
            <person name="Rokas A."/>
            <person name="Ruiz-Duenas F.J."/>
            <person name="Sabat G."/>
            <person name="Salamov A."/>
            <person name="Samejima M."/>
            <person name="Schmutz J."/>
            <person name="Slot J.C."/>
            <person name="St John F."/>
            <person name="Stenlid J."/>
            <person name="Sun H."/>
            <person name="Sun S."/>
            <person name="Syed K."/>
            <person name="Tsang A."/>
            <person name="Wiebenga A."/>
            <person name="Young D."/>
            <person name="Pisabarro A."/>
            <person name="Eastwood D.C."/>
            <person name="Martin F."/>
            <person name="Cullen D."/>
            <person name="Grigoriev I.V."/>
            <person name="Hibbett D.S."/>
        </authorList>
    </citation>
    <scope>NUCLEOTIDE SEQUENCE [LARGE SCALE GENOMIC DNA]</scope>
    <source>
        <strain evidence="3">RWD-64-598 SS2</strain>
    </source>
</reference>
<feature type="compositionally biased region" description="Low complexity" evidence="1">
    <location>
        <begin position="157"/>
        <end position="170"/>
    </location>
</feature>
<keyword evidence="3" id="KW-1185">Reference proteome</keyword>
<proteinExistence type="predicted"/>
<dbReference type="Proteomes" id="UP000053558">
    <property type="component" value="Unassembled WGS sequence"/>
</dbReference>
<protein>
    <submittedName>
        <fullName evidence="2">Uncharacterized protein</fullName>
    </submittedName>
</protein>
<name>A0A5M3MWI6_CONPW</name>
<feature type="compositionally biased region" description="Polar residues" evidence="1">
    <location>
        <begin position="215"/>
        <end position="228"/>
    </location>
</feature>
<dbReference type="OMA" id="RSNSHYR"/>
<dbReference type="RefSeq" id="XP_007766955.1">
    <property type="nucleotide sequence ID" value="XM_007768765.1"/>
</dbReference>
<sequence length="252" mass="26928">MTPLRSLLFSCCIRQRADEPDINHEHEPLIQPIDEPPVPPGRIAADQKLKERLGIVVSSQQGKMVNVNAQFPFNLHGGKVLGDPSSSHSTRSVSGGTQDSYSRRPSRSPGPSLQKSQSSLSLAHDVQEFYRGQANDSMDQIRPVLNARLIKGGRYGSTGSTRGRPTQTSGFLGATDHTRQEGGPGSGTEYEGKQGNKDGLSGLASEDRTLRASATHIQDWSTASTDGSSLAPPPAEGFTIHDAGAISRSWGD</sequence>
<organism evidence="2 3">
    <name type="scientific">Coniophora puteana (strain RWD-64-598)</name>
    <name type="common">Brown rot fungus</name>
    <dbReference type="NCBI Taxonomy" id="741705"/>
    <lineage>
        <taxon>Eukaryota</taxon>
        <taxon>Fungi</taxon>
        <taxon>Dikarya</taxon>
        <taxon>Basidiomycota</taxon>
        <taxon>Agaricomycotina</taxon>
        <taxon>Agaricomycetes</taxon>
        <taxon>Agaricomycetidae</taxon>
        <taxon>Boletales</taxon>
        <taxon>Coniophorineae</taxon>
        <taxon>Coniophoraceae</taxon>
        <taxon>Coniophora</taxon>
    </lineage>
</organism>